<evidence type="ECO:0000313" key="2">
    <source>
        <dbReference type="Proteomes" id="UP001597044"/>
    </source>
</evidence>
<comment type="caution">
    <text evidence="1">The sequence shown here is derived from an EMBL/GenBank/DDBJ whole genome shotgun (WGS) entry which is preliminary data.</text>
</comment>
<protein>
    <submittedName>
        <fullName evidence="1">Uncharacterized protein</fullName>
    </submittedName>
</protein>
<organism evidence="1 2">
    <name type="scientific">Paraperlucidibaca wandonensis</name>
    <dbReference type="NCBI Taxonomy" id="1268273"/>
    <lineage>
        <taxon>Bacteria</taxon>
        <taxon>Pseudomonadati</taxon>
        <taxon>Pseudomonadota</taxon>
        <taxon>Gammaproteobacteria</taxon>
        <taxon>Moraxellales</taxon>
        <taxon>Moraxellaceae</taxon>
        <taxon>Paraperlucidibaca</taxon>
    </lineage>
</organism>
<dbReference type="Proteomes" id="UP001597044">
    <property type="component" value="Unassembled WGS sequence"/>
</dbReference>
<name>A0ABW3HHE8_9GAMM</name>
<dbReference type="EMBL" id="JBHTIT010000001">
    <property type="protein sequence ID" value="MFD0949177.1"/>
    <property type="molecule type" value="Genomic_DNA"/>
</dbReference>
<accession>A0ABW3HHE8</accession>
<sequence length="100" mass="11532">MSVHYLHEERLRRQVAKAQTLVTRMAKALHDGYCIHPDLSLSETLGYDMALSNIEAMECFVKDQLQLPDEQMAQSIFQVLCDRLQNRLTRLPSHMQGGFL</sequence>
<evidence type="ECO:0000313" key="1">
    <source>
        <dbReference type="EMBL" id="MFD0949177.1"/>
    </source>
</evidence>
<keyword evidence="2" id="KW-1185">Reference proteome</keyword>
<gene>
    <name evidence="1" type="ORF">ACFQ0F_02015</name>
</gene>
<proteinExistence type="predicted"/>
<reference evidence="2" key="1">
    <citation type="journal article" date="2019" name="Int. J. Syst. Evol. Microbiol.">
        <title>The Global Catalogue of Microorganisms (GCM) 10K type strain sequencing project: providing services to taxonomists for standard genome sequencing and annotation.</title>
        <authorList>
            <consortium name="The Broad Institute Genomics Platform"/>
            <consortium name="The Broad Institute Genome Sequencing Center for Infectious Disease"/>
            <person name="Wu L."/>
            <person name="Ma J."/>
        </authorList>
    </citation>
    <scope>NUCLEOTIDE SEQUENCE [LARGE SCALE GENOMIC DNA]</scope>
    <source>
        <strain evidence="2">CCUG 63419</strain>
    </source>
</reference>
<dbReference type="RefSeq" id="WP_379068536.1">
    <property type="nucleotide sequence ID" value="NZ_JBHTIT010000001.1"/>
</dbReference>